<comment type="caution">
    <text evidence="2">The sequence shown here is derived from an EMBL/GenBank/DDBJ whole genome shotgun (WGS) entry which is preliminary data.</text>
</comment>
<feature type="compositionally biased region" description="Basic residues" evidence="1">
    <location>
        <begin position="71"/>
        <end position="82"/>
    </location>
</feature>
<accession>A0A7V3E8R1</accession>
<organism evidence="2">
    <name type="scientific">Ignavibacterium album</name>
    <dbReference type="NCBI Taxonomy" id="591197"/>
    <lineage>
        <taxon>Bacteria</taxon>
        <taxon>Pseudomonadati</taxon>
        <taxon>Ignavibacteriota</taxon>
        <taxon>Ignavibacteria</taxon>
        <taxon>Ignavibacteriales</taxon>
        <taxon>Ignavibacteriaceae</taxon>
        <taxon>Ignavibacterium</taxon>
    </lineage>
</organism>
<reference evidence="2" key="1">
    <citation type="journal article" date="2020" name="mSystems">
        <title>Genome- and Community-Level Interaction Insights into Carbon Utilization and Element Cycling Functions of Hydrothermarchaeota in Hydrothermal Sediment.</title>
        <authorList>
            <person name="Zhou Z."/>
            <person name="Liu Y."/>
            <person name="Xu W."/>
            <person name="Pan J."/>
            <person name="Luo Z.H."/>
            <person name="Li M."/>
        </authorList>
    </citation>
    <scope>NUCLEOTIDE SEQUENCE [LARGE SCALE GENOMIC DNA]</scope>
    <source>
        <strain evidence="2">SpSt-479</strain>
    </source>
</reference>
<evidence type="ECO:0000313" key="2">
    <source>
        <dbReference type="EMBL" id="HFI92539.1"/>
    </source>
</evidence>
<gene>
    <name evidence="2" type="ORF">ENS31_13560</name>
</gene>
<sequence length="90" mass="10257">MKGLLNLSAFFIVLIVLASFDVSKETSGITDIRIQSDEDSLKYKISSVSFQQFSTEQKISLDSPSDFNHSYTKKQNHTRSKPHCLWGKKE</sequence>
<proteinExistence type="predicted"/>
<name>A0A7V3E8R1_9BACT</name>
<evidence type="ECO:0000256" key="1">
    <source>
        <dbReference type="SAM" id="MobiDB-lite"/>
    </source>
</evidence>
<dbReference type="AlphaFoldDB" id="A0A7V3E8R1"/>
<feature type="region of interest" description="Disordered" evidence="1">
    <location>
        <begin position="64"/>
        <end position="90"/>
    </location>
</feature>
<dbReference type="EMBL" id="DSUJ01000011">
    <property type="protein sequence ID" value="HFI92539.1"/>
    <property type="molecule type" value="Genomic_DNA"/>
</dbReference>
<protein>
    <submittedName>
        <fullName evidence="2">Uncharacterized protein</fullName>
    </submittedName>
</protein>
<dbReference type="RefSeq" id="WP_304143462.1">
    <property type="nucleotide sequence ID" value="NZ_JAOAIE010000028.1"/>
</dbReference>